<sequence length="39" mass="4439">MECAGHDAPRPPADQDDTVMKGRNLFWWPGYLANKKPKP</sequence>
<evidence type="ECO:0000313" key="2">
    <source>
        <dbReference type="Proteomes" id="UP001160334"/>
    </source>
</evidence>
<protein>
    <submittedName>
        <fullName evidence="1">Uncharacterized protein</fullName>
    </submittedName>
</protein>
<organism evidence="1 2">
    <name type="scientific">Prescottella agglutinans</name>
    <dbReference type="NCBI Taxonomy" id="1644129"/>
    <lineage>
        <taxon>Bacteria</taxon>
        <taxon>Bacillati</taxon>
        <taxon>Actinomycetota</taxon>
        <taxon>Actinomycetes</taxon>
        <taxon>Mycobacteriales</taxon>
        <taxon>Nocardiaceae</taxon>
        <taxon>Prescottella</taxon>
    </lineage>
</organism>
<evidence type="ECO:0000313" key="1">
    <source>
        <dbReference type="EMBL" id="MDH6284939.1"/>
    </source>
</evidence>
<name>A0ABT6MLR0_9NOCA</name>
<keyword evidence="2" id="KW-1185">Reference proteome</keyword>
<dbReference type="Proteomes" id="UP001160334">
    <property type="component" value="Unassembled WGS sequence"/>
</dbReference>
<proteinExistence type="predicted"/>
<comment type="caution">
    <text evidence="1">The sequence shown here is derived from an EMBL/GenBank/DDBJ whole genome shotgun (WGS) entry which is preliminary data.</text>
</comment>
<dbReference type="EMBL" id="JARXVC010000031">
    <property type="protein sequence ID" value="MDH6284939.1"/>
    <property type="molecule type" value="Genomic_DNA"/>
</dbReference>
<gene>
    <name evidence="1" type="ORF">M2280_006203</name>
</gene>
<reference evidence="1 2" key="1">
    <citation type="submission" date="2023-04" db="EMBL/GenBank/DDBJ databases">
        <title>Forest soil microbial communities from Buena Vista Peninsula, Colon Province, Panama.</title>
        <authorList>
            <person name="Bouskill N."/>
        </authorList>
    </citation>
    <scope>NUCLEOTIDE SEQUENCE [LARGE SCALE GENOMIC DNA]</scope>
    <source>
        <strain evidence="1 2">CFH S0262</strain>
    </source>
</reference>
<accession>A0ABT6MLR0</accession>